<dbReference type="InterPro" id="IPR050177">
    <property type="entry name" value="Lipid_A_modif_metabolic_enz"/>
</dbReference>
<keyword evidence="3" id="KW-1185">Reference proteome</keyword>
<gene>
    <name evidence="2" type="ORF">WCD74_01485</name>
</gene>
<dbReference type="RefSeq" id="WP_337693041.1">
    <property type="nucleotide sequence ID" value="NZ_JBBEGN010000001.1"/>
</dbReference>
<dbReference type="CDD" id="cd08946">
    <property type="entry name" value="SDR_e"/>
    <property type="match status" value="1"/>
</dbReference>
<dbReference type="PANTHER" id="PTHR43245:SF23">
    <property type="entry name" value="NAD(P)-BINDING DOMAIN-CONTAINING PROTEIN"/>
    <property type="match status" value="1"/>
</dbReference>
<sequence>MSEGDGVTTLVTGGAGYIGIPLCEELQESGRRVRVLDALLHGQDDLAAALRERGVDVLVGDVRDPEARATALAGVDEVVHLAAIVGDPACAVDPEGSREVNVEGSLALVREAEAAGVRRFVFASTCSNYGRMADPSVPITEDGELAPVSRYAEQKVAVEEHLLHADLGSLAPTCVRFATVYGVAPRMRFDLTVNEFTRDLWSGRRLDVFGEQFWRPYVHVRDAARGVRLVLDQPVETVGGRVFNVGHSDENYRKLDIVEAIRKTVTGGEVEYVSRTEDPRDYKVSFERIHRELGYVTTMTVPDGVTEVVAALDEGRFADPYARRHRNTDR</sequence>
<dbReference type="Gene3D" id="3.40.50.720">
    <property type="entry name" value="NAD(P)-binding Rossmann-like Domain"/>
    <property type="match status" value="1"/>
</dbReference>
<feature type="domain" description="NAD-dependent epimerase/dehydratase" evidence="1">
    <location>
        <begin position="10"/>
        <end position="246"/>
    </location>
</feature>
<name>A0ABU8MGF4_9PSEU</name>
<dbReference type="Proteomes" id="UP001385809">
    <property type="component" value="Unassembled WGS sequence"/>
</dbReference>
<dbReference type="PANTHER" id="PTHR43245">
    <property type="entry name" value="BIFUNCTIONAL POLYMYXIN RESISTANCE PROTEIN ARNA"/>
    <property type="match status" value="1"/>
</dbReference>
<organism evidence="2 3">
    <name type="scientific">Actinomycetospora aurantiaca</name>
    <dbReference type="NCBI Taxonomy" id="3129233"/>
    <lineage>
        <taxon>Bacteria</taxon>
        <taxon>Bacillati</taxon>
        <taxon>Actinomycetota</taxon>
        <taxon>Actinomycetes</taxon>
        <taxon>Pseudonocardiales</taxon>
        <taxon>Pseudonocardiaceae</taxon>
        <taxon>Actinomycetospora</taxon>
    </lineage>
</organism>
<protein>
    <submittedName>
        <fullName evidence="2">NAD(P)-dependent oxidoreductase</fullName>
    </submittedName>
</protein>
<dbReference type="InterPro" id="IPR001509">
    <property type="entry name" value="Epimerase_deHydtase"/>
</dbReference>
<accession>A0ABU8MGF4</accession>
<dbReference type="SUPFAM" id="SSF51735">
    <property type="entry name" value="NAD(P)-binding Rossmann-fold domains"/>
    <property type="match status" value="1"/>
</dbReference>
<evidence type="ECO:0000259" key="1">
    <source>
        <dbReference type="Pfam" id="PF01370"/>
    </source>
</evidence>
<reference evidence="2 3" key="1">
    <citation type="submission" date="2024-03" db="EMBL/GenBank/DDBJ databases">
        <title>Actinomycetospora sp. OC33-EN08, a novel actinomycete isolated from wild orchid (Aerides multiflora).</title>
        <authorList>
            <person name="Suriyachadkun C."/>
        </authorList>
    </citation>
    <scope>NUCLEOTIDE SEQUENCE [LARGE SCALE GENOMIC DNA]</scope>
    <source>
        <strain evidence="2 3">OC33-EN08</strain>
    </source>
</reference>
<dbReference type="InterPro" id="IPR036291">
    <property type="entry name" value="NAD(P)-bd_dom_sf"/>
</dbReference>
<evidence type="ECO:0000313" key="2">
    <source>
        <dbReference type="EMBL" id="MEJ2866417.1"/>
    </source>
</evidence>
<evidence type="ECO:0000313" key="3">
    <source>
        <dbReference type="Proteomes" id="UP001385809"/>
    </source>
</evidence>
<comment type="caution">
    <text evidence="2">The sequence shown here is derived from an EMBL/GenBank/DDBJ whole genome shotgun (WGS) entry which is preliminary data.</text>
</comment>
<dbReference type="EMBL" id="JBBEGN010000001">
    <property type="protein sequence ID" value="MEJ2866417.1"/>
    <property type="molecule type" value="Genomic_DNA"/>
</dbReference>
<proteinExistence type="predicted"/>
<dbReference type="Pfam" id="PF01370">
    <property type="entry name" value="Epimerase"/>
    <property type="match status" value="1"/>
</dbReference>